<gene>
    <name evidence="4" type="ORF">L1F29_09460</name>
</gene>
<dbReference type="PANTHER" id="PTHR42709:SF9">
    <property type="entry name" value="ALKALINE PHOSPHATASE LIKE PROTEIN"/>
    <property type="match status" value="1"/>
</dbReference>
<dbReference type="EMBL" id="CP091430">
    <property type="protein sequence ID" value="UVI32017.1"/>
    <property type="molecule type" value="Genomic_DNA"/>
</dbReference>
<evidence type="ECO:0000256" key="2">
    <source>
        <dbReference type="SAM" id="Phobius"/>
    </source>
</evidence>
<feature type="domain" description="VTT" evidence="3">
    <location>
        <begin position="28"/>
        <end position="154"/>
    </location>
</feature>
<dbReference type="Pfam" id="PF09335">
    <property type="entry name" value="VTT_dom"/>
    <property type="match status" value="1"/>
</dbReference>
<reference evidence="4" key="1">
    <citation type="submission" date="2022-01" db="EMBL/GenBank/DDBJ databases">
        <title>Paenibacillus spongiae sp. nov., isolated from marine sponge.</title>
        <authorList>
            <person name="Li Z."/>
            <person name="Zhang M."/>
        </authorList>
    </citation>
    <scope>NUCLEOTIDE SEQUENCE</scope>
    <source>
        <strain evidence="4">PHS-Z3</strain>
    </source>
</reference>
<keyword evidence="2" id="KW-0472">Membrane</keyword>
<dbReference type="PANTHER" id="PTHR42709">
    <property type="entry name" value="ALKALINE PHOSPHATASE LIKE PROTEIN"/>
    <property type="match status" value="1"/>
</dbReference>
<protein>
    <submittedName>
        <fullName evidence="4">DedA family protein</fullName>
    </submittedName>
</protein>
<keyword evidence="2" id="KW-0812">Transmembrane</keyword>
<evidence type="ECO:0000256" key="1">
    <source>
        <dbReference type="ARBA" id="ARBA00010792"/>
    </source>
</evidence>
<proteinExistence type="inferred from homology"/>
<dbReference type="RefSeq" id="WP_258388077.1">
    <property type="nucleotide sequence ID" value="NZ_CP091430.1"/>
</dbReference>
<evidence type="ECO:0000313" key="4">
    <source>
        <dbReference type="EMBL" id="UVI32017.1"/>
    </source>
</evidence>
<feature type="transmembrane region" description="Helical" evidence="2">
    <location>
        <begin position="169"/>
        <end position="188"/>
    </location>
</feature>
<name>A0ABY5SDI2_9BACL</name>
<feature type="transmembrane region" description="Helical" evidence="2">
    <location>
        <begin position="50"/>
        <end position="73"/>
    </location>
</feature>
<organism evidence="4 5">
    <name type="scientific">Paenibacillus spongiae</name>
    <dbReference type="NCBI Taxonomy" id="2909671"/>
    <lineage>
        <taxon>Bacteria</taxon>
        <taxon>Bacillati</taxon>
        <taxon>Bacillota</taxon>
        <taxon>Bacilli</taxon>
        <taxon>Bacillales</taxon>
        <taxon>Paenibacillaceae</taxon>
        <taxon>Paenibacillus</taxon>
    </lineage>
</organism>
<sequence>MPPIEHWFEQFGYFVLFVGLIVDFILPFPAEPVMAYAGYLSYTGSMHLLSSVFVSFLGTSVAITISYGIGYWAGMPFIERYGKWLMLNPGRIGKLRRWFDSYGYKLLLVSFFIPAGRQFSGYLAGIVRIPFRSFAIYSYSGALMWVFVYVGVGHLVGPHWQNVLHTVKSYAGLIVLGICLLVAAIILIRRIGRLHKSGNSPSSKKTMDSE</sequence>
<dbReference type="Proteomes" id="UP001057877">
    <property type="component" value="Chromosome"/>
</dbReference>
<evidence type="ECO:0000313" key="5">
    <source>
        <dbReference type="Proteomes" id="UP001057877"/>
    </source>
</evidence>
<dbReference type="InterPro" id="IPR051311">
    <property type="entry name" value="DedA_domain"/>
</dbReference>
<dbReference type="InterPro" id="IPR032816">
    <property type="entry name" value="VTT_dom"/>
</dbReference>
<feature type="transmembrane region" description="Helical" evidence="2">
    <location>
        <begin position="12"/>
        <end position="30"/>
    </location>
</feature>
<feature type="transmembrane region" description="Helical" evidence="2">
    <location>
        <begin position="136"/>
        <end position="157"/>
    </location>
</feature>
<accession>A0ABY5SDI2</accession>
<evidence type="ECO:0000259" key="3">
    <source>
        <dbReference type="Pfam" id="PF09335"/>
    </source>
</evidence>
<keyword evidence="5" id="KW-1185">Reference proteome</keyword>
<keyword evidence="2" id="KW-1133">Transmembrane helix</keyword>
<comment type="similarity">
    <text evidence="1">Belongs to the DedA family.</text>
</comment>